<protein>
    <recommendedName>
        <fullName evidence="3">BTB domain-containing protein</fullName>
    </recommendedName>
</protein>
<evidence type="ECO:0000313" key="2">
    <source>
        <dbReference type="Proteomes" id="UP000008068"/>
    </source>
</evidence>
<sequence length="306" mass="35534">MSERSKYALNGVYKCEDFEQNLATGQFPEHDIGYSPWNSEVYITFKTREELNQVFPYIAFARKQKHKIRAFFNIKSKFWSLCYQTNGSFYLESGVGVSGPSISIQDVLNEENGYLESGALTVEYGLQVEGIQGRCGVWMFNFQNRLFGDRNSSFLFVNGGQTIIDEFFCPKPLLSFHSPLFTDECKKYAVGNWTDTKIEDFLQIANGVRFVLSVYDSSCIIEFAQQFGLRNVVQYCDQLLVQEYPKHMVPKYKLKGAILFNMRHIVARLIQQWGFKELLKELRDDLDEIPGEMLKVITRKFINEEF</sequence>
<dbReference type="EMBL" id="GL379892">
    <property type="protein sequence ID" value="EGT31991.1"/>
    <property type="molecule type" value="Genomic_DNA"/>
</dbReference>
<dbReference type="AlphaFoldDB" id="G0NIU8"/>
<dbReference type="InParanoid" id="G0NIU8"/>
<reference evidence="2" key="1">
    <citation type="submission" date="2011-07" db="EMBL/GenBank/DDBJ databases">
        <authorList>
            <consortium name="Caenorhabditis brenneri Sequencing and Analysis Consortium"/>
            <person name="Wilson R.K."/>
        </authorList>
    </citation>
    <scope>NUCLEOTIDE SEQUENCE [LARGE SCALE GENOMIC DNA]</scope>
    <source>
        <strain evidence="2">PB2801</strain>
    </source>
</reference>
<dbReference type="eggNOG" id="ENOG502TJU5">
    <property type="taxonomic scope" value="Eukaryota"/>
</dbReference>
<name>G0NIU8_CAEBE</name>
<organism evidence="2">
    <name type="scientific">Caenorhabditis brenneri</name>
    <name type="common">Nematode worm</name>
    <dbReference type="NCBI Taxonomy" id="135651"/>
    <lineage>
        <taxon>Eukaryota</taxon>
        <taxon>Metazoa</taxon>
        <taxon>Ecdysozoa</taxon>
        <taxon>Nematoda</taxon>
        <taxon>Chromadorea</taxon>
        <taxon>Rhabditida</taxon>
        <taxon>Rhabditina</taxon>
        <taxon>Rhabditomorpha</taxon>
        <taxon>Rhabditoidea</taxon>
        <taxon>Rhabditidae</taxon>
        <taxon>Peloderinae</taxon>
        <taxon>Caenorhabditis</taxon>
    </lineage>
</organism>
<keyword evidence="2" id="KW-1185">Reference proteome</keyword>
<dbReference type="OMA" id="WINNGEL"/>
<accession>G0NIU8</accession>
<dbReference type="HOGENOM" id="CLU_075906_0_0_1"/>
<gene>
    <name evidence="1" type="ORF">CAEBREN_00579</name>
</gene>
<evidence type="ECO:0000313" key="1">
    <source>
        <dbReference type="EMBL" id="EGT31991.1"/>
    </source>
</evidence>
<evidence type="ECO:0008006" key="3">
    <source>
        <dbReference type="Google" id="ProtNLM"/>
    </source>
</evidence>
<dbReference type="Proteomes" id="UP000008068">
    <property type="component" value="Unassembled WGS sequence"/>
</dbReference>
<proteinExistence type="predicted"/>